<dbReference type="InterPro" id="IPR001789">
    <property type="entry name" value="Sig_transdc_resp-reg_receiver"/>
</dbReference>
<dbReference type="PANTHER" id="PTHR37299:SF1">
    <property type="entry name" value="STAGE 0 SPORULATION PROTEIN A HOMOLOG"/>
    <property type="match status" value="1"/>
</dbReference>
<dbReference type="Gene3D" id="3.40.50.2300">
    <property type="match status" value="1"/>
</dbReference>
<dbReference type="SUPFAM" id="SSF52172">
    <property type="entry name" value="CheY-like"/>
    <property type="match status" value="1"/>
</dbReference>
<proteinExistence type="predicted"/>
<dbReference type="PROSITE" id="PS50110">
    <property type="entry name" value="RESPONSE_REGULATORY"/>
    <property type="match status" value="1"/>
</dbReference>
<evidence type="ECO:0000256" key="1">
    <source>
        <dbReference type="PROSITE-ProRule" id="PRU00169"/>
    </source>
</evidence>
<gene>
    <name evidence="3" type="ORF">SAMN04487988_11941</name>
</gene>
<evidence type="ECO:0000259" key="2">
    <source>
        <dbReference type="PROSITE" id="PS50110"/>
    </source>
</evidence>
<feature type="domain" description="Response regulatory" evidence="2">
    <location>
        <begin position="11"/>
        <end position="124"/>
    </location>
</feature>
<dbReference type="Gene3D" id="2.40.50.1020">
    <property type="entry name" value="LytTr DNA-binding domain"/>
    <property type="match status" value="1"/>
</dbReference>
<protein>
    <submittedName>
        <fullName evidence="3">Two component transcriptional regulator, LytTR family</fullName>
    </submittedName>
</protein>
<keyword evidence="4" id="KW-1185">Reference proteome</keyword>
<keyword evidence="1" id="KW-0597">Phosphoprotein</keyword>
<evidence type="ECO:0000313" key="3">
    <source>
        <dbReference type="EMBL" id="SFH13549.1"/>
    </source>
</evidence>
<dbReference type="InterPro" id="IPR046947">
    <property type="entry name" value="LytR-like"/>
</dbReference>
<dbReference type="GO" id="GO:0000156">
    <property type="term" value="F:phosphorelay response regulator activity"/>
    <property type="evidence" value="ECO:0007669"/>
    <property type="project" value="InterPro"/>
</dbReference>
<dbReference type="SMART" id="SM00448">
    <property type="entry name" value="REC"/>
    <property type="match status" value="1"/>
</dbReference>
<evidence type="ECO:0000313" key="4">
    <source>
        <dbReference type="Proteomes" id="UP000199642"/>
    </source>
</evidence>
<dbReference type="InterPro" id="IPR011006">
    <property type="entry name" value="CheY-like_superfamily"/>
</dbReference>
<dbReference type="PANTHER" id="PTHR37299">
    <property type="entry name" value="TRANSCRIPTIONAL REGULATOR-RELATED"/>
    <property type="match status" value="1"/>
</dbReference>
<dbReference type="GO" id="GO:0003677">
    <property type="term" value="F:DNA binding"/>
    <property type="evidence" value="ECO:0007669"/>
    <property type="project" value="InterPro"/>
</dbReference>
<dbReference type="AlphaFoldDB" id="A0A1I2XKK2"/>
<dbReference type="STRING" id="435880.SAMN04487988_11941"/>
<dbReference type="Proteomes" id="UP000199642">
    <property type="component" value="Unassembled WGS sequence"/>
</dbReference>
<accession>A0A1I2XKK2</accession>
<dbReference type="Pfam" id="PF00072">
    <property type="entry name" value="Response_reg"/>
    <property type="match status" value="1"/>
</dbReference>
<dbReference type="SMART" id="SM00850">
    <property type="entry name" value="LytTR"/>
    <property type="match status" value="1"/>
</dbReference>
<dbReference type="OrthoDB" id="646623at2"/>
<dbReference type="EMBL" id="FOPC01000019">
    <property type="protein sequence ID" value="SFH13549.1"/>
    <property type="molecule type" value="Genomic_DNA"/>
</dbReference>
<dbReference type="Pfam" id="PF04397">
    <property type="entry name" value="LytTR"/>
    <property type="match status" value="1"/>
</dbReference>
<reference evidence="4" key="1">
    <citation type="submission" date="2016-10" db="EMBL/GenBank/DDBJ databases">
        <authorList>
            <person name="Varghese N."/>
            <person name="Submissions S."/>
        </authorList>
    </citation>
    <scope>NUCLEOTIDE SEQUENCE [LARGE SCALE GENOMIC DNA]</scope>
    <source>
        <strain evidence="4">DSM 19315</strain>
    </source>
</reference>
<dbReference type="InterPro" id="IPR007492">
    <property type="entry name" value="LytTR_DNA-bd_dom"/>
</dbReference>
<feature type="modified residue" description="4-aspartylphosphate" evidence="1">
    <location>
        <position position="64"/>
    </location>
</feature>
<name>A0A1I2XKK2_9BACT</name>
<sequence length="261" mass="29812">MNTYFHTERPKILILEDEPLVADGLKKHILDLIPSAEILPILSSVKKAINWFEQSQITDLIFADIQLSDGISFDIFQRFEPPCPVIFTTAFNHYAIRAFEVNSVDFLLKPIEKTELKLALEKLGKRRASFAFPDLSTSLQQSQKGTVYLKRILATTQNSLVPITEEEIVTFIKEELIFVIIQDGKRLLTDFQSLDELEKALDPSLFFRANRQCILRIDSVKQIKSNFKGLEVQLKTSSLPPIPISKERSTIFKKWILGKSG</sequence>
<dbReference type="RefSeq" id="WP_092794488.1">
    <property type="nucleotide sequence ID" value="NZ_FOPC01000019.1"/>
</dbReference>
<organism evidence="3 4">
    <name type="scientific">Algoriphagus hitonicola</name>
    <dbReference type="NCBI Taxonomy" id="435880"/>
    <lineage>
        <taxon>Bacteria</taxon>
        <taxon>Pseudomonadati</taxon>
        <taxon>Bacteroidota</taxon>
        <taxon>Cytophagia</taxon>
        <taxon>Cytophagales</taxon>
        <taxon>Cyclobacteriaceae</taxon>
        <taxon>Algoriphagus</taxon>
    </lineage>
</organism>